<feature type="transmembrane region" description="Helical" evidence="1">
    <location>
        <begin position="909"/>
        <end position="928"/>
    </location>
</feature>
<dbReference type="EMBL" id="LAVV01011596">
    <property type="protein sequence ID" value="KNZ47607.1"/>
    <property type="molecule type" value="Genomic_DNA"/>
</dbReference>
<accession>A0A0L6UH56</accession>
<keyword evidence="1" id="KW-0472">Membrane</keyword>
<dbReference type="Proteomes" id="UP000037035">
    <property type="component" value="Unassembled WGS sequence"/>
</dbReference>
<name>A0A0L6UH56_9BASI</name>
<keyword evidence="1" id="KW-0812">Transmembrane</keyword>
<evidence type="ECO:0000313" key="3">
    <source>
        <dbReference type="Proteomes" id="UP000037035"/>
    </source>
</evidence>
<comment type="caution">
    <text evidence="2">The sequence shown here is derived from an EMBL/GenBank/DDBJ whole genome shotgun (WGS) entry which is preliminary data.</text>
</comment>
<sequence length="946" mass="108609">MVKRHLPAHLLLSSRNHSILFQPHVHIALLGTKGPFLPSKAMSSNHLHSGPGDSHYHKHPAPIKFQSIMICQGWVDGRNAAFLKACLIWWQYFMFRMVISTFILNSLVLRCFDILSFSLVFARRPKTMAKCTHFLVRYKGAPLYLARQCSPFAGQMDFESQFARISDSHTCMLINFRNDTPRPLKACVLGKSYCQKGFDVIFMVNSIQETLQYLGLKPILFDWALSPDSLRGLGILDNLIYMGSTKIPNFVLKSEGIYIFKVASEALKEIYDAMMVYHALNILQLAHPITLSCGICAEFIYDSPHDLRFLKQIIPTIDFETYLGKDLQFHVHLKDRCKTCVLLLKMVQDSINNTINNFFQFGFFIHLKQNSLDPEICQVQDDEAVLRRHKLEPSNHNFAGDHCRVFIGEGKLRVSAVASAYGTRFFQAERMNLAFVSGRRSTGDWKCWGGGYLGLERASEEGQRWTQGGCCREWKLMKAGCESSGEFKWWGRSRGCRSLGEGTCCREMSSIIYLEEKCRKAESQANQHITQGRPFRICLQIATAKSSEMEILLIDCRIYSLLVVLVFYSETKDYLNTTEKNSQSPTESFSYHTAGNVNFQNSRGRACFPWGKFTPILRKILHSSAWWLEGSDYAVRVVPWQEMEALGAKEEFSSRTGIHFSQAWVDGKFSMSSDEIASLGLSVFLRSYQPKQSCHPEELNIAFVCLSWLFYKVYSMTIMINKVLGIWKMTLRSPRAAKSNTKIWKYVLMCLGRFQCVLGQGFLLNISGPGVIQGGSHYNSSCGKQILREGISLMEWENFSLVECCWYLDKSAFLCLESLLLIQSVREQLKASLSIFWSFEISKISYLTATGSKSILKDLKTFIFPYYSTIYIYIYIYIYIRICSSLAYFPELRLSCYFCYHKVVDGVGFYPRLLYIYIYIYICCYVNLSLNSSKLPCYFLPDRIKW</sequence>
<gene>
    <name evidence="2" type="ORF">VP01_628g4</name>
</gene>
<keyword evidence="1" id="KW-1133">Transmembrane helix</keyword>
<proteinExistence type="predicted"/>
<dbReference type="AlphaFoldDB" id="A0A0L6UH56"/>
<keyword evidence="3" id="KW-1185">Reference proteome</keyword>
<evidence type="ECO:0000256" key="1">
    <source>
        <dbReference type="SAM" id="Phobius"/>
    </source>
</evidence>
<evidence type="ECO:0000313" key="2">
    <source>
        <dbReference type="EMBL" id="KNZ47607.1"/>
    </source>
</evidence>
<dbReference type="VEuPathDB" id="FungiDB:VP01_628g4"/>
<feature type="transmembrane region" description="Helical" evidence="1">
    <location>
        <begin position="870"/>
        <end position="889"/>
    </location>
</feature>
<protein>
    <submittedName>
        <fullName evidence="2">Uncharacterized protein</fullName>
    </submittedName>
</protein>
<organism evidence="2 3">
    <name type="scientific">Puccinia sorghi</name>
    <dbReference type="NCBI Taxonomy" id="27349"/>
    <lineage>
        <taxon>Eukaryota</taxon>
        <taxon>Fungi</taxon>
        <taxon>Dikarya</taxon>
        <taxon>Basidiomycota</taxon>
        <taxon>Pucciniomycotina</taxon>
        <taxon>Pucciniomycetes</taxon>
        <taxon>Pucciniales</taxon>
        <taxon>Pucciniaceae</taxon>
        <taxon>Puccinia</taxon>
    </lineage>
</organism>
<reference evidence="2 3" key="1">
    <citation type="submission" date="2015-08" db="EMBL/GenBank/DDBJ databases">
        <title>Next Generation Sequencing and Analysis of the Genome of Puccinia sorghi L Schw, the Causal Agent of Maize Common Rust.</title>
        <authorList>
            <person name="Rochi L."/>
            <person name="Burguener G."/>
            <person name="Darino M."/>
            <person name="Turjanski A."/>
            <person name="Kreff E."/>
            <person name="Dieguez M.J."/>
            <person name="Sacco F."/>
        </authorList>
    </citation>
    <scope>NUCLEOTIDE SEQUENCE [LARGE SCALE GENOMIC DNA]</scope>
    <source>
        <strain evidence="2 3">RO10H11247</strain>
    </source>
</reference>